<protein>
    <submittedName>
        <fullName evidence="4">Prefoldin</fullName>
    </submittedName>
</protein>
<dbReference type="PANTHER" id="PTHR20903">
    <property type="entry name" value="PREFOLDIN SUBUNIT 1-RELATED"/>
    <property type="match status" value="1"/>
</dbReference>
<name>A0A6G1J7J0_9PLEO</name>
<dbReference type="GO" id="GO:0016272">
    <property type="term" value="C:prefoldin complex"/>
    <property type="evidence" value="ECO:0007669"/>
    <property type="project" value="InterPro"/>
</dbReference>
<dbReference type="SUPFAM" id="SSF46579">
    <property type="entry name" value="Prefoldin"/>
    <property type="match status" value="1"/>
</dbReference>
<dbReference type="InterPro" id="IPR009053">
    <property type="entry name" value="Prefoldin"/>
</dbReference>
<organism evidence="4 5">
    <name type="scientific">Lentithecium fluviatile CBS 122367</name>
    <dbReference type="NCBI Taxonomy" id="1168545"/>
    <lineage>
        <taxon>Eukaryota</taxon>
        <taxon>Fungi</taxon>
        <taxon>Dikarya</taxon>
        <taxon>Ascomycota</taxon>
        <taxon>Pezizomycotina</taxon>
        <taxon>Dothideomycetes</taxon>
        <taxon>Pleosporomycetidae</taxon>
        <taxon>Pleosporales</taxon>
        <taxon>Massarineae</taxon>
        <taxon>Lentitheciaceae</taxon>
        <taxon>Lentithecium</taxon>
    </lineage>
</organism>
<sequence>MSIPNEALQKVLQEIGQKKAFAEQQLSIVKQQKAVNYRESRMLQLTASEVESLPKDTKVYEGVGKMFVCTPIPDVQKRLVAESEKLKVDVANLDKKEDYLEKTYTNSKNSLEQVLGRAGGA</sequence>
<proteinExistence type="inferred from homology"/>
<dbReference type="InterPro" id="IPR002777">
    <property type="entry name" value="PFD_beta-like"/>
</dbReference>
<reference evidence="4" key="1">
    <citation type="journal article" date="2020" name="Stud. Mycol.">
        <title>101 Dothideomycetes genomes: a test case for predicting lifestyles and emergence of pathogens.</title>
        <authorList>
            <person name="Haridas S."/>
            <person name="Albert R."/>
            <person name="Binder M."/>
            <person name="Bloem J."/>
            <person name="Labutti K."/>
            <person name="Salamov A."/>
            <person name="Andreopoulos B."/>
            <person name="Baker S."/>
            <person name="Barry K."/>
            <person name="Bills G."/>
            <person name="Bluhm B."/>
            <person name="Cannon C."/>
            <person name="Castanera R."/>
            <person name="Culley D."/>
            <person name="Daum C."/>
            <person name="Ezra D."/>
            <person name="Gonzalez J."/>
            <person name="Henrissat B."/>
            <person name="Kuo A."/>
            <person name="Liang C."/>
            <person name="Lipzen A."/>
            <person name="Lutzoni F."/>
            <person name="Magnuson J."/>
            <person name="Mondo S."/>
            <person name="Nolan M."/>
            <person name="Ohm R."/>
            <person name="Pangilinan J."/>
            <person name="Park H.-J."/>
            <person name="Ramirez L."/>
            <person name="Alfaro M."/>
            <person name="Sun H."/>
            <person name="Tritt A."/>
            <person name="Yoshinaga Y."/>
            <person name="Zwiers L.-H."/>
            <person name="Turgeon B."/>
            <person name="Goodwin S."/>
            <person name="Spatafora J."/>
            <person name="Crous P."/>
            <person name="Grigoriev I."/>
        </authorList>
    </citation>
    <scope>NUCLEOTIDE SEQUENCE</scope>
    <source>
        <strain evidence="4">CBS 122367</strain>
    </source>
</reference>
<accession>A0A6G1J7J0</accession>
<evidence type="ECO:0000313" key="5">
    <source>
        <dbReference type="Proteomes" id="UP000799291"/>
    </source>
</evidence>
<dbReference type="Pfam" id="PF01920">
    <property type="entry name" value="Prefoldin_2"/>
    <property type="match status" value="1"/>
</dbReference>
<evidence type="ECO:0000256" key="2">
    <source>
        <dbReference type="ARBA" id="ARBA00023186"/>
    </source>
</evidence>
<evidence type="ECO:0000256" key="3">
    <source>
        <dbReference type="SAM" id="Coils"/>
    </source>
</evidence>
<evidence type="ECO:0000256" key="1">
    <source>
        <dbReference type="ARBA" id="ARBA00008045"/>
    </source>
</evidence>
<dbReference type="GO" id="GO:0005737">
    <property type="term" value="C:cytoplasm"/>
    <property type="evidence" value="ECO:0007669"/>
    <property type="project" value="TreeGrafter"/>
</dbReference>
<dbReference type="Gene3D" id="1.10.287.370">
    <property type="match status" value="1"/>
</dbReference>
<dbReference type="GO" id="GO:0044183">
    <property type="term" value="F:protein folding chaperone"/>
    <property type="evidence" value="ECO:0007669"/>
    <property type="project" value="TreeGrafter"/>
</dbReference>
<dbReference type="AlphaFoldDB" id="A0A6G1J7J0"/>
<gene>
    <name evidence="4" type="ORF">K458DRAFT_334311</name>
</gene>
<dbReference type="PANTHER" id="PTHR20903:SF0">
    <property type="entry name" value="PREFOLDIN SUBUNIT 1"/>
    <property type="match status" value="1"/>
</dbReference>
<feature type="coiled-coil region" evidence="3">
    <location>
        <begin position="5"/>
        <end position="32"/>
    </location>
</feature>
<evidence type="ECO:0000313" key="4">
    <source>
        <dbReference type="EMBL" id="KAF2686524.1"/>
    </source>
</evidence>
<keyword evidence="3" id="KW-0175">Coiled coil</keyword>
<keyword evidence="2" id="KW-0143">Chaperone</keyword>
<keyword evidence="5" id="KW-1185">Reference proteome</keyword>
<dbReference type="GO" id="GO:0051082">
    <property type="term" value="F:unfolded protein binding"/>
    <property type="evidence" value="ECO:0007669"/>
    <property type="project" value="InterPro"/>
</dbReference>
<comment type="similarity">
    <text evidence="1">Belongs to the prefoldin subunit beta family.</text>
</comment>
<dbReference type="EMBL" id="MU005576">
    <property type="protein sequence ID" value="KAF2686524.1"/>
    <property type="molecule type" value="Genomic_DNA"/>
</dbReference>
<dbReference type="OrthoDB" id="2015447at2759"/>
<dbReference type="Proteomes" id="UP000799291">
    <property type="component" value="Unassembled WGS sequence"/>
</dbReference>